<organism evidence="10 11">
    <name type="scientific">Acinetobacter baumannii (strain AB0057)</name>
    <dbReference type="NCBI Taxonomy" id="480119"/>
    <lineage>
        <taxon>Bacteria</taxon>
        <taxon>Pseudomonadati</taxon>
        <taxon>Pseudomonadota</taxon>
        <taxon>Gammaproteobacteria</taxon>
        <taxon>Moraxellales</taxon>
        <taxon>Moraxellaceae</taxon>
        <taxon>Acinetobacter</taxon>
        <taxon>Acinetobacter calcoaceticus/baumannii complex</taxon>
    </lineage>
</organism>
<feature type="transmembrane region" description="Helical" evidence="8">
    <location>
        <begin position="168"/>
        <end position="188"/>
    </location>
</feature>
<dbReference type="Pfam" id="PF07690">
    <property type="entry name" value="MFS_1"/>
    <property type="match status" value="2"/>
</dbReference>
<feature type="transmembrane region" description="Helical" evidence="8">
    <location>
        <begin position="139"/>
        <end position="162"/>
    </location>
</feature>
<dbReference type="SUPFAM" id="SSF103473">
    <property type="entry name" value="MFS general substrate transporter"/>
    <property type="match status" value="1"/>
</dbReference>
<feature type="transmembrane region" description="Helical" evidence="8">
    <location>
        <begin position="375"/>
        <end position="394"/>
    </location>
</feature>
<name>A0A7U4DI05_ACIB5</name>
<dbReference type="InterPro" id="IPR036259">
    <property type="entry name" value="MFS_trans_sf"/>
</dbReference>
<dbReference type="PRINTS" id="PR01035">
    <property type="entry name" value="TCRTETA"/>
</dbReference>
<feature type="transmembrane region" description="Helical" evidence="8">
    <location>
        <begin position="252"/>
        <end position="273"/>
    </location>
</feature>
<evidence type="ECO:0000256" key="5">
    <source>
        <dbReference type="ARBA" id="ARBA00022692"/>
    </source>
</evidence>
<dbReference type="InterPro" id="IPR011701">
    <property type="entry name" value="MFS"/>
</dbReference>
<proteinExistence type="inferred from homology"/>
<feature type="transmembrane region" description="Helical" evidence="8">
    <location>
        <begin position="12"/>
        <end position="36"/>
    </location>
</feature>
<evidence type="ECO:0000256" key="6">
    <source>
        <dbReference type="ARBA" id="ARBA00022989"/>
    </source>
</evidence>
<keyword evidence="7 8" id="KW-0472">Membrane</keyword>
<comment type="similarity">
    <text evidence="3">Belongs to the major facilitator superfamily. TCR/Tet family.</text>
</comment>
<keyword evidence="4" id="KW-0813">Transport</keyword>
<evidence type="ECO:0000256" key="2">
    <source>
        <dbReference type="ARBA" id="ARBA00004141"/>
    </source>
</evidence>
<evidence type="ECO:0000313" key="11">
    <source>
        <dbReference type="Proteomes" id="UP000007094"/>
    </source>
</evidence>
<feature type="transmembrane region" description="Helical" evidence="8">
    <location>
        <begin position="209"/>
        <end position="232"/>
    </location>
</feature>
<dbReference type="PROSITE" id="PS00216">
    <property type="entry name" value="SUGAR_TRANSPORT_1"/>
    <property type="match status" value="1"/>
</dbReference>
<comment type="subcellular location">
    <subcellularLocation>
        <location evidence="2">Membrane</location>
        <topology evidence="2">Multi-pass membrane protein</topology>
    </subcellularLocation>
</comment>
<evidence type="ECO:0000256" key="1">
    <source>
        <dbReference type="ARBA" id="ARBA00003279"/>
    </source>
</evidence>
<protein>
    <submittedName>
        <fullName evidence="10">Tetracycline resistance MFS efflux pump</fullName>
    </submittedName>
</protein>
<dbReference type="InterPro" id="IPR020846">
    <property type="entry name" value="MFS_dom"/>
</dbReference>
<reference evidence="10 11" key="1">
    <citation type="journal article" date="2008" name="J. Bacteriol.">
        <title>Comparative genome sequence analysis of multidrug-resistant Acinetobacter baumannii.</title>
        <authorList>
            <person name="Adams M.D."/>
            <person name="Goglin K."/>
            <person name="Molyneaux N."/>
            <person name="Hujer K.M."/>
            <person name="Lavender H."/>
            <person name="Jamison J.J."/>
            <person name="MacDonald I.J."/>
            <person name="Martin K.M."/>
            <person name="Russo T."/>
            <person name="Campagnari A.A."/>
            <person name="Hujer A.M."/>
            <person name="Bonomo R.A."/>
            <person name="Gill S.R."/>
        </authorList>
    </citation>
    <scope>NUCLEOTIDE SEQUENCE [LARGE SCALE GENOMIC DNA]</scope>
    <source>
        <strain evidence="10 11">AB0057</strain>
    </source>
</reference>
<dbReference type="PROSITE" id="PS50850">
    <property type="entry name" value="MFS"/>
    <property type="match status" value="1"/>
</dbReference>
<dbReference type="PANTHER" id="PTHR23504">
    <property type="entry name" value="MAJOR FACILITATOR SUPERFAMILY DOMAIN-CONTAINING PROTEIN 10"/>
    <property type="match status" value="1"/>
</dbReference>
<dbReference type="PANTHER" id="PTHR23504:SF15">
    <property type="entry name" value="MAJOR FACILITATOR SUPERFAMILY (MFS) PROFILE DOMAIN-CONTAINING PROTEIN"/>
    <property type="match status" value="1"/>
</dbReference>
<dbReference type="GO" id="GO:0022857">
    <property type="term" value="F:transmembrane transporter activity"/>
    <property type="evidence" value="ECO:0007669"/>
    <property type="project" value="InterPro"/>
</dbReference>
<dbReference type="GO" id="GO:0016020">
    <property type="term" value="C:membrane"/>
    <property type="evidence" value="ECO:0007669"/>
    <property type="project" value="UniProtKB-SubCell"/>
</dbReference>
<evidence type="ECO:0000259" key="9">
    <source>
        <dbReference type="PROSITE" id="PS50850"/>
    </source>
</evidence>
<evidence type="ECO:0000256" key="4">
    <source>
        <dbReference type="ARBA" id="ARBA00022448"/>
    </source>
</evidence>
<keyword evidence="6 8" id="KW-1133">Transmembrane helix</keyword>
<feature type="domain" description="Major facilitator superfamily (MFS) profile" evidence="9">
    <location>
        <begin position="13"/>
        <end position="399"/>
    </location>
</feature>
<feature type="transmembrane region" description="Helical" evidence="8">
    <location>
        <begin position="343"/>
        <end position="369"/>
    </location>
</feature>
<dbReference type="CDD" id="cd17388">
    <property type="entry name" value="MFS_TetA"/>
    <property type="match status" value="1"/>
</dbReference>
<dbReference type="InterPro" id="IPR001958">
    <property type="entry name" value="Tet-R_TetA/multi-R_MdtG-like"/>
</dbReference>
<keyword evidence="5 8" id="KW-0812">Transmembrane</keyword>
<dbReference type="KEGG" id="abn:AB57_3570"/>
<feature type="transmembrane region" description="Helical" evidence="8">
    <location>
        <begin position="82"/>
        <end position="99"/>
    </location>
</feature>
<evidence type="ECO:0000313" key="10">
    <source>
        <dbReference type="EMBL" id="ACJ42933.2"/>
    </source>
</evidence>
<evidence type="ECO:0000256" key="7">
    <source>
        <dbReference type="ARBA" id="ARBA00023136"/>
    </source>
</evidence>
<evidence type="ECO:0000256" key="3">
    <source>
        <dbReference type="ARBA" id="ARBA00007520"/>
    </source>
</evidence>
<feature type="transmembrane region" description="Helical" evidence="8">
    <location>
        <begin position="105"/>
        <end position="127"/>
    </location>
</feature>
<dbReference type="Gene3D" id="1.20.1250.20">
    <property type="entry name" value="MFS general substrate transporter like domains"/>
    <property type="match status" value="1"/>
</dbReference>
<dbReference type="InterPro" id="IPR005829">
    <property type="entry name" value="Sugar_transporter_CS"/>
</dbReference>
<evidence type="ECO:0000256" key="8">
    <source>
        <dbReference type="SAM" id="Phobius"/>
    </source>
</evidence>
<dbReference type="Proteomes" id="UP000007094">
    <property type="component" value="Chromosome"/>
</dbReference>
<feature type="transmembrane region" description="Helical" evidence="8">
    <location>
        <begin position="285"/>
        <end position="304"/>
    </location>
</feature>
<comment type="function">
    <text evidence="1">Resistance to tetracycline by an active tetracycline efflux. This is an energy-dependent process that decreases the accumulation of the antibiotic in whole cells. This protein functions as a metal-tetracycline/H(+) antiporter.</text>
</comment>
<dbReference type="AlphaFoldDB" id="A0A7U4DI05"/>
<gene>
    <name evidence="10" type="ordered locus">AB57_3570</name>
</gene>
<accession>A0A7U4DI05</accession>
<feature type="transmembrane region" description="Helical" evidence="8">
    <location>
        <begin position="48"/>
        <end position="70"/>
    </location>
</feature>
<feature type="transmembrane region" description="Helical" evidence="8">
    <location>
        <begin position="310"/>
        <end position="331"/>
    </location>
</feature>
<dbReference type="EMBL" id="CP001182">
    <property type="protein sequence ID" value="ACJ42933.2"/>
    <property type="molecule type" value="Genomic_DNA"/>
</dbReference>
<sequence>MPDFSIGRFMNRSLFIIFATIALDAIGIGLIFPILPLLLQDMTHSTHISIYMGILASLYAAMQFIFSPLLGALSDRWGRRPVLLISLAGSAVNYLFLTFSHSLILLLVGRIIAGITSANMAVASAYIVDVLHENNRAKYFGLINAMFGAGFIIGPVLGGFLSEYGLRLPFFAAAILTGLNLLSAYFVLPESRKVTLENKQLSTLNPFKIFAGISSIRGVLPLITTFFIFSAIGEVYGVCWALWGHDTFQWSGFWVGLSLGAFGLCQMLVQALIPSHASRLLGNRNAVLAGIACSCFALAVMAFAQSGWMIFAIMPIFALGSMGTPSLQALASQKVSADQQGQFQGVIASTVSMASMIAPMFFSTLYFQFQEKWPGANWLSVILIYLLTLPIILYSTRPVVQQR</sequence>